<dbReference type="EMBL" id="CALOZG010000018">
    <property type="protein sequence ID" value="CAH4031737.1"/>
    <property type="molecule type" value="Genomic_DNA"/>
</dbReference>
<keyword evidence="18" id="KW-1185">Reference proteome</keyword>
<dbReference type="InterPro" id="IPR016185">
    <property type="entry name" value="PreATP-grasp_dom_sf"/>
</dbReference>
<dbReference type="PROSITE" id="PS50979">
    <property type="entry name" value="BC"/>
    <property type="match status" value="1"/>
</dbReference>
<dbReference type="InterPro" id="IPR011053">
    <property type="entry name" value="Single_hybrid_motif"/>
</dbReference>
<evidence type="ECO:0000256" key="12">
    <source>
        <dbReference type="SAM" id="MobiDB-lite"/>
    </source>
</evidence>
<dbReference type="PROSITE" id="PS00867">
    <property type="entry name" value="CPSASE_2"/>
    <property type="match status" value="1"/>
</dbReference>
<evidence type="ECO:0000256" key="6">
    <source>
        <dbReference type="ARBA" id="ARBA00022723"/>
    </source>
</evidence>
<protein>
    <recommendedName>
        <fullName evidence="3">pyruvate carboxylase</fullName>
        <ecNumber evidence="3">6.4.1.1</ecNumber>
    </recommendedName>
</protein>
<evidence type="ECO:0000256" key="5">
    <source>
        <dbReference type="ARBA" id="ARBA00022598"/>
    </source>
</evidence>
<evidence type="ECO:0000256" key="8">
    <source>
        <dbReference type="ARBA" id="ARBA00022840"/>
    </source>
</evidence>
<dbReference type="InterPro" id="IPR001882">
    <property type="entry name" value="Biotin_BS"/>
</dbReference>
<keyword evidence="7 11" id="KW-0547">Nucleotide-binding</keyword>
<dbReference type="Gene3D" id="3.30.470.20">
    <property type="entry name" value="ATP-grasp fold, B domain"/>
    <property type="match status" value="1"/>
</dbReference>
<evidence type="ECO:0000256" key="3">
    <source>
        <dbReference type="ARBA" id="ARBA00013057"/>
    </source>
</evidence>
<dbReference type="SUPFAM" id="SSF51230">
    <property type="entry name" value="Single hybrid motif"/>
    <property type="match status" value="1"/>
</dbReference>
<dbReference type="FunFam" id="3.40.50.20:FF:000010">
    <property type="entry name" value="Propionyl-CoA carboxylase subunit alpha"/>
    <property type="match status" value="1"/>
</dbReference>
<dbReference type="NCBIfam" id="NF006761">
    <property type="entry name" value="PRK09282.1"/>
    <property type="match status" value="1"/>
</dbReference>
<dbReference type="PROSITE" id="PS50991">
    <property type="entry name" value="PYR_CT"/>
    <property type="match status" value="1"/>
</dbReference>
<dbReference type="Pfam" id="PF02436">
    <property type="entry name" value="PYC_OADA"/>
    <property type="match status" value="1"/>
</dbReference>
<sequence>MQILKARFALRASASQFQAWSSSKHRTATSDVKNVEYKPIRSVLVANRGEIAIRVFRACTELGIRSVAIYSEQDKLQMHRQKADESYLVGKGLPPVEAYLSIPEIIRVAKENNVDAIHPGYGLLSERSDFAQAIISAGIRFIGPSPKVVQQMGDKVAARIAAIEAKVPIVPGTDGPVTTKEEALEFCKQHGLPVIFKAAYGGGGRGMRVVREMSEVTSAFERASSEALGAFGNGSMFIERFIERPRHIEVQLLGDKAGNVVHLYERDCSVQRRHQKVVEIAPAPRLDPETRQRMLDCAVHLARHVKYENAGTVEFLLDDKGNFYFIEVNARLQVEHTVTEEVTGIDLVQSQIRVAEGMTLPEMGLTQDKIRADGYAIQCRVTTEDPANNFQPSTGRIEVFRSGEGMGIRLDSASTYAGAIISPYYDSLLVKVISHAQNLSASAAKMSRALREFRIRGVKTNIPFLLNVLENQKFLNGAVDTYFIDENPQLFMFKASQNRAQKILNYLGYVLVNGPATPLATQIPPSNAKPYIPPVPLVGTGHDNKIQRQDCRDKKIQRQDSRDKKIQRQDCREKKIQRQDSRDKKIQRQDRRDKKIQSQDCRDKKIQRQDYLSPEAIRNQELTGENTAVKPPKGFKQILQEGGPDAFAKAVRNHKGLLLMDTTFRDAHQSLLATRVRSHDLLAVSPYVAHNFSGLYSLENWGGATFDVALRFLHECPWERLEDMRRQIPNIPFQMLLRGANAVGYTNYPDNVVFEFCDMAVKTGMDIFRVFDSLNYLPNLILGMEAAGKAGGVVEAAISYTGDVSNPEKSKYDLKYYVNLADELVKAGTHVLGIKDMAGLLKPQAAKLLISAIRERHPSVPIHVHTHDTAGAGVAAMLACAEAGADVVDVAVDSMSGLTSQPSMGALVASLQSTKLDTGIPLQTVSEYSAYWEQARTLYGPFECTATMKSGNADVYLNEIPGGQYTNLQFQAFSLGLGSQFEEVKKAYREANLLLGDIIKVTPSSKVVGDFAQFMVQNKLTADDILSRAEDLSFPKSVVEFFQGAIGIPYGGFPEPLRSKILKDMPRIEGRPGQELPSLDFGKLKKDIQETYSDVSDQDVMSAAMYPQVANDYFRIRDKYGPVKHLDTKTFLVGPDVGETIEVKIERGKTLDIKTLAVSNEMTAAGEREVFFELNGQLRSVFIRDEKASQEMKIHPKAVKGDKSQVGAPMPGTVLTIKVKEGDKVDKGQAIAVLSAMKMEMIVQAPQAGIIKSVAITNGQKLEGDDLICTIEE</sequence>
<feature type="domain" description="ATP-grasp" evidence="14">
    <location>
        <begin position="161"/>
        <end position="356"/>
    </location>
</feature>
<dbReference type="InterPro" id="IPR005482">
    <property type="entry name" value="Biotin_COase_C"/>
</dbReference>
<evidence type="ECO:0000256" key="11">
    <source>
        <dbReference type="PROSITE-ProRule" id="PRU00409"/>
    </source>
</evidence>
<dbReference type="Proteomes" id="UP001152562">
    <property type="component" value="Unassembled WGS sequence"/>
</dbReference>
<proteinExistence type="predicted"/>
<dbReference type="PROSITE" id="PS00188">
    <property type="entry name" value="BIOTIN"/>
    <property type="match status" value="1"/>
</dbReference>
<dbReference type="Gene3D" id="2.40.50.100">
    <property type="match status" value="1"/>
</dbReference>
<evidence type="ECO:0000256" key="9">
    <source>
        <dbReference type="ARBA" id="ARBA00023267"/>
    </source>
</evidence>
<dbReference type="InterPro" id="IPR013785">
    <property type="entry name" value="Aldolase_TIM"/>
</dbReference>
<dbReference type="Pfam" id="PF00289">
    <property type="entry name" value="Biotin_carb_N"/>
    <property type="match status" value="1"/>
</dbReference>
<reference evidence="17" key="1">
    <citation type="submission" date="2022-05" db="EMBL/GenBank/DDBJ databases">
        <authorList>
            <person name="Okamura Y."/>
        </authorList>
    </citation>
    <scope>NUCLEOTIDE SEQUENCE</scope>
</reference>
<dbReference type="AlphaFoldDB" id="A0A9P0XEF4"/>
<comment type="pathway">
    <text evidence="2">Carbohydrate biosynthesis; gluconeogenesis.</text>
</comment>
<dbReference type="FunFam" id="2.40.50.100:FF:000003">
    <property type="entry name" value="Acetyl-CoA carboxylase biotin carboxyl carrier protein"/>
    <property type="match status" value="1"/>
</dbReference>
<evidence type="ECO:0000259" key="13">
    <source>
        <dbReference type="PROSITE" id="PS50968"/>
    </source>
</evidence>
<dbReference type="Pfam" id="PF00682">
    <property type="entry name" value="HMGL-like"/>
    <property type="match status" value="1"/>
</dbReference>
<name>A0A9P0XEF4_PIEBR</name>
<evidence type="ECO:0000259" key="14">
    <source>
        <dbReference type="PROSITE" id="PS50975"/>
    </source>
</evidence>
<dbReference type="Gene3D" id="3.20.20.70">
    <property type="entry name" value="Aldolase class I"/>
    <property type="match status" value="1"/>
</dbReference>
<dbReference type="InterPro" id="IPR000089">
    <property type="entry name" value="Biotin_lipoyl"/>
</dbReference>
<dbReference type="GO" id="GO:0009374">
    <property type="term" value="F:biotin binding"/>
    <property type="evidence" value="ECO:0007669"/>
    <property type="project" value="UniProtKB-ARBA"/>
</dbReference>
<dbReference type="SMART" id="SM00878">
    <property type="entry name" value="Biotin_carb_C"/>
    <property type="match status" value="1"/>
</dbReference>
<feature type="domain" description="Lipoyl-binding" evidence="13">
    <location>
        <begin position="1197"/>
        <end position="1272"/>
    </location>
</feature>
<comment type="caution">
    <text evidence="17">The sequence shown here is derived from an EMBL/GenBank/DDBJ whole genome shotgun (WGS) entry which is preliminary data.</text>
</comment>
<keyword evidence="9" id="KW-0092">Biotin</keyword>
<dbReference type="GO" id="GO:0004736">
    <property type="term" value="F:pyruvate carboxylase activity"/>
    <property type="evidence" value="ECO:0007669"/>
    <property type="project" value="UniProtKB-EC"/>
</dbReference>
<evidence type="ECO:0000256" key="2">
    <source>
        <dbReference type="ARBA" id="ARBA00004742"/>
    </source>
</evidence>
<dbReference type="PANTHER" id="PTHR43778">
    <property type="entry name" value="PYRUVATE CARBOXYLASE"/>
    <property type="match status" value="1"/>
</dbReference>
<dbReference type="InterPro" id="IPR005479">
    <property type="entry name" value="CPAse_ATP-bd"/>
</dbReference>
<dbReference type="InterPro" id="IPR055268">
    <property type="entry name" value="PCB-like"/>
</dbReference>
<dbReference type="FunFam" id="3.20.20.70:FF:000033">
    <property type="entry name" value="Pyruvate carboxylase"/>
    <property type="match status" value="1"/>
</dbReference>
<keyword evidence="10" id="KW-0511">Multifunctional enzyme</keyword>
<dbReference type="SUPFAM" id="SSF51246">
    <property type="entry name" value="Rudiment single hybrid motif"/>
    <property type="match status" value="1"/>
</dbReference>
<dbReference type="Pfam" id="PF02785">
    <property type="entry name" value="Biotin_carb_C"/>
    <property type="match status" value="1"/>
</dbReference>
<dbReference type="InterPro" id="IPR003379">
    <property type="entry name" value="Carboxylase_cons_dom"/>
</dbReference>
<dbReference type="GO" id="GO:0046872">
    <property type="term" value="F:metal ion binding"/>
    <property type="evidence" value="ECO:0007669"/>
    <property type="project" value="UniProtKB-KW"/>
</dbReference>
<keyword evidence="8 11" id="KW-0067">ATP-binding</keyword>
<evidence type="ECO:0000313" key="18">
    <source>
        <dbReference type="Proteomes" id="UP001152562"/>
    </source>
</evidence>
<dbReference type="SUPFAM" id="SSF89000">
    <property type="entry name" value="post-HMGL domain-like"/>
    <property type="match status" value="1"/>
</dbReference>
<keyword evidence="6" id="KW-0479">Metal-binding</keyword>
<dbReference type="PROSITE" id="PS50968">
    <property type="entry name" value="BIOTINYL_LIPOYL"/>
    <property type="match status" value="1"/>
</dbReference>
<keyword evidence="4" id="KW-0312">Gluconeogenesis</keyword>
<dbReference type="InterPro" id="IPR000891">
    <property type="entry name" value="PYR_CT"/>
</dbReference>
<dbReference type="FunFam" id="3.30.1490.20:FF:000018">
    <property type="entry name" value="Biotin carboxylase"/>
    <property type="match status" value="1"/>
</dbReference>
<dbReference type="PANTHER" id="PTHR43778:SF2">
    <property type="entry name" value="PYRUVATE CARBOXYLASE, MITOCHONDRIAL"/>
    <property type="match status" value="1"/>
</dbReference>
<evidence type="ECO:0000313" key="17">
    <source>
        <dbReference type="EMBL" id="CAH4031737.1"/>
    </source>
</evidence>
<dbReference type="GO" id="GO:0005524">
    <property type="term" value="F:ATP binding"/>
    <property type="evidence" value="ECO:0007669"/>
    <property type="project" value="UniProtKB-UniRule"/>
</dbReference>
<comment type="cofactor">
    <cofactor evidence="1">
        <name>biotin</name>
        <dbReference type="ChEBI" id="CHEBI:57586"/>
    </cofactor>
</comment>
<dbReference type="SUPFAM" id="SSF52440">
    <property type="entry name" value="PreATP-grasp domain"/>
    <property type="match status" value="1"/>
</dbReference>
<dbReference type="Gene3D" id="3.10.600.10">
    <property type="entry name" value="pyruvate carboxylase f1077a mutant domain"/>
    <property type="match status" value="1"/>
</dbReference>
<dbReference type="SUPFAM" id="SSF51569">
    <property type="entry name" value="Aldolase"/>
    <property type="match status" value="1"/>
</dbReference>
<dbReference type="CDD" id="cd07937">
    <property type="entry name" value="DRE_TIM_PC_TC_5S"/>
    <property type="match status" value="1"/>
</dbReference>
<keyword evidence="5" id="KW-0436">Ligase</keyword>
<dbReference type="FunFam" id="3.30.470.20:FF:000012">
    <property type="entry name" value="Pyruvate carboxylase"/>
    <property type="match status" value="1"/>
</dbReference>
<organism evidence="17 18">
    <name type="scientific">Pieris brassicae</name>
    <name type="common">White butterfly</name>
    <name type="synonym">Large white butterfly</name>
    <dbReference type="NCBI Taxonomy" id="7116"/>
    <lineage>
        <taxon>Eukaryota</taxon>
        <taxon>Metazoa</taxon>
        <taxon>Ecdysozoa</taxon>
        <taxon>Arthropoda</taxon>
        <taxon>Hexapoda</taxon>
        <taxon>Insecta</taxon>
        <taxon>Pterygota</taxon>
        <taxon>Neoptera</taxon>
        <taxon>Endopterygota</taxon>
        <taxon>Lepidoptera</taxon>
        <taxon>Glossata</taxon>
        <taxon>Ditrysia</taxon>
        <taxon>Papilionoidea</taxon>
        <taxon>Pieridae</taxon>
        <taxon>Pierinae</taxon>
        <taxon>Pieris</taxon>
    </lineage>
</organism>
<dbReference type="InterPro" id="IPR011761">
    <property type="entry name" value="ATP-grasp"/>
</dbReference>
<dbReference type="CDD" id="cd06850">
    <property type="entry name" value="biotinyl_domain"/>
    <property type="match status" value="1"/>
</dbReference>
<dbReference type="InterPro" id="IPR005930">
    <property type="entry name" value="Pyruv_COase"/>
</dbReference>
<evidence type="ECO:0000256" key="7">
    <source>
        <dbReference type="ARBA" id="ARBA00022741"/>
    </source>
</evidence>
<evidence type="ECO:0000256" key="1">
    <source>
        <dbReference type="ARBA" id="ARBA00001953"/>
    </source>
</evidence>
<evidence type="ECO:0000256" key="4">
    <source>
        <dbReference type="ARBA" id="ARBA00022432"/>
    </source>
</evidence>
<dbReference type="GO" id="GO:0005737">
    <property type="term" value="C:cytoplasm"/>
    <property type="evidence" value="ECO:0007669"/>
    <property type="project" value="TreeGrafter"/>
</dbReference>
<feature type="domain" description="Biotin carboxylation" evidence="15">
    <location>
        <begin position="39"/>
        <end position="489"/>
    </location>
</feature>
<dbReference type="SUPFAM" id="SSF56059">
    <property type="entry name" value="Glutathione synthetase ATP-binding domain-like"/>
    <property type="match status" value="1"/>
</dbReference>
<feature type="compositionally biased region" description="Basic and acidic residues" evidence="12">
    <location>
        <begin position="542"/>
        <end position="608"/>
    </location>
</feature>
<evidence type="ECO:0000259" key="16">
    <source>
        <dbReference type="PROSITE" id="PS50991"/>
    </source>
</evidence>
<dbReference type="GO" id="GO:0006094">
    <property type="term" value="P:gluconeogenesis"/>
    <property type="evidence" value="ECO:0007669"/>
    <property type="project" value="UniProtKB-KW"/>
</dbReference>
<dbReference type="PROSITE" id="PS50975">
    <property type="entry name" value="ATP_GRASP"/>
    <property type="match status" value="1"/>
</dbReference>
<evidence type="ECO:0000259" key="15">
    <source>
        <dbReference type="PROSITE" id="PS50979"/>
    </source>
</evidence>
<feature type="region of interest" description="Disordered" evidence="12">
    <location>
        <begin position="522"/>
        <end position="630"/>
    </location>
</feature>
<accession>A0A9P0XEF4</accession>
<dbReference type="NCBIfam" id="TIGR01235">
    <property type="entry name" value="pyruv_carbox"/>
    <property type="match status" value="1"/>
</dbReference>
<dbReference type="Pfam" id="PF02786">
    <property type="entry name" value="CPSase_L_D2"/>
    <property type="match status" value="1"/>
</dbReference>
<evidence type="ECO:0000256" key="10">
    <source>
        <dbReference type="ARBA" id="ARBA00023268"/>
    </source>
</evidence>
<gene>
    <name evidence="17" type="ORF">PIBRA_LOCUS8211</name>
</gene>
<dbReference type="EC" id="6.4.1.1" evidence="3"/>
<dbReference type="InterPro" id="IPR011764">
    <property type="entry name" value="Biotin_carboxylation_dom"/>
</dbReference>
<dbReference type="Pfam" id="PF00364">
    <property type="entry name" value="Biotin_lipoyl"/>
    <property type="match status" value="1"/>
</dbReference>
<dbReference type="InterPro" id="IPR011054">
    <property type="entry name" value="Rudment_hybrid_motif"/>
</dbReference>
<dbReference type="InterPro" id="IPR005481">
    <property type="entry name" value="BC-like_N"/>
</dbReference>
<feature type="domain" description="Pyruvate carboxyltransferase" evidence="16">
    <location>
        <begin position="657"/>
        <end position="926"/>
    </location>
</feature>